<dbReference type="InterPro" id="IPR002347">
    <property type="entry name" value="SDR_fam"/>
</dbReference>
<dbReference type="SMART" id="SM00822">
    <property type="entry name" value="PKS_KR"/>
    <property type="match status" value="1"/>
</dbReference>
<dbReference type="PANTHER" id="PTHR42901">
    <property type="entry name" value="ALCOHOL DEHYDROGENASE"/>
    <property type="match status" value="1"/>
</dbReference>
<sequence length="237" mass="26312">MTRSKKICLITGASSGIGHAIAESLKNDDAYQLVVTARRIDRLNALKSENVDIIAGDIMLPEFQHDLEKHIMEKYGECHYLFNCAGSIEVGSIEEIDIEKMVAMIRLNVEATFRLTYAFLKIFKKQGLGHVINFSSVLGTKVRPTAGAYAASKFAMEALSEALRMELAGTAVRVSCIEPGLVVTELHKNWPVHPKDSMNIKEPLTTADIVDAVQFIIRQPAHVNIPKLMMLPRDHVI</sequence>
<evidence type="ECO:0000256" key="2">
    <source>
        <dbReference type="ARBA" id="ARBA00023002"/>
    </source>
</evidence>
<comment type="caution">
    <text evidence="5">The sequence shown here is derived from an EMBL/GenBank/DDBJ whole genome shotgun (WGS) entry which is preliminary data.</text>
</comment>
<organism evidence="5 6">
    <name type="scientific">Danxiaibacter flavus</name>
    <dbReference type="NCBI Taxonomy" id="3049108"/>
    <lineage>
        <taxon>Bacteria</taxon>
        <taxon>Pseudomonadati</taxon>
        <taxon>Bacteroidota</taxon>
        <taxon>Chitinophagia</taxon>
        <taxon>Chitinophagales</taxon>
        <taxon>Chitinophagaceae</taxon>
        <taxon>Danxiaibacter</taxon>
    </lineage>
</organism>
<protein>
    <submittedName>
        <fullName evidence="5">SDR family oxidoreductase</fullName>
        <ecNumber evidence="5">1.-.-.-</ecNumber>
    </submittedName>
</protein>
<evidence type="ECO:0000256" key="3">
    <source>
        <dbReference type="RuleBase" id="RU000363"/>
    </source>
</evidence>
<dbReference type="PANTHER" id="PTHR42901:SF1">
    <property type="entry name" value="ALCOHOL DEHYDROGENASE"/>
    <property type="match status" value="1"/>
</dbReference>
<dbReference type="InterPro" id="IPR036291">
    <property type="entry name" value="NAD(P)-bd_dom_sf"/>
</dbReference>
<dbReference type="Gene3D" id="3.40.50.720">
    <property type="entry name" value="NAD(P)-binding Rossmann-like Domain"/>
    <property type="match status" value="1"/>
</dbReference>
<dbReference type="Pfam" id="PF00106">
    <property type="entry name" value="adh_short"/>
    <property type="match status" value="1"/>
</dbReference>
<dbReference type="SUPFAM" id="SSF51735">
    <property type="entry name" value="NAD(P)-binding Rossmann-fold domains"/>
    <property type="match status" value="1"/>
</dbReference>
<dbReference type="CDD" id="cd05233">
    <property type="entry name" value="SDR_c"/>
    <property type="match status" value="1"/>
</dbReference>
<evidence type="ECO:0000313" key="5">
    <source>
        <dbReference type="EMBL" id="MEX6686361.1"/>
    </source>
</evidence>
<dbReference type="EC" id="1.-.-.-" evidence="5"/>
<dbReference type="Proteomes" id="UP001560573">
    <property type="component" value="Unassembled WGS sequence"/>
</dbReference>
<evidence type="ECO:0000313" key="6">
    <source>
        <dbReference type="Proteomes" id="UP001560573"/>
    </source>
</evidence>
<accession>A0ABV3Z917</accession>
<name>A0ABV3Z917_9BACT</name>
<dbReference type="InterPro" id="IPR057326">
    <property type="entry name" value="KR_dom"/>
</dbReference>
<dbReference type="GO" id="GO:0016491">
    <property type="term" value="F:oxidoreductase activity"/>
    <property type="evidence" value="ECO:0007669"/>
    <property type="project" value="UniProtKB-KW"/>
</dbReference>
<keyword evidence="2 5" id="KW-0560">Oxidoreductase</keyword>
<dbReference type="PRINTS" id="PR00080">
    <property type="entry name" value="SDRFAMILY"/>
</dbReference>
<dbReference type="EMBL" id="JAULBC010000001">
    <property type="protein sequence ID" value="MEX6686361.1"/>
    <property type="molecule type" value="Genomic_DNA"/>
</dbReference>
<feature type="domain" description="Ketoreductase" evidence="4">
    <location>
        <begin position="6"/>
        <end position="180"/>
    </location>
</feature>
<dbReference type="PROSITE" id="PS00061">
    <property type="entry name" value="ADH_SHORT"/>
    <property type="match status" value="1"/>
</dbReference>
<evidence type="ECO:0000256" key="1">
    <source>
        <dbReference type="ARBA" id="ARBA00006484"/>
    </source>
</evidence>
<evidence type="ECO:0000259" key="4">
    <source>
        <dbReference type="SMART" id="SM00822"/>
    </source>
</evidence>
<gene>
    <name evidence="5" type="ORF">QTN47_02590</name>
</gene>
<dbReference type="InterPro" id="IPR020904">
    <property type="entry name" value="Sc_DH/Rdtase_CS"/>
</dbReference>
<reference evidence="5 6" key="1">
    <citation type="submission" date="2023-07" db="EMBL/GenBank/DDBJ databases">
        <authorList>
            <person name="Lian W.-H."/>
        </authorList>
    </citation>
    <scope>NUCLEOTIDE SEQUENCE [LARGE SCALE GENOMIC DNA]</scope>
    <source>
        <strain evidence="5 6">SYSU DXS3180</strain>
    </source>
</reference>
<dbReference type="RefSeq" id="WP_369327758.1">
    <property type="nucleotide sequence ID" value="NZ_JAULBC010000001.1"/>
</dbReference>
<proteinExistence type="inferred from homology"/>
<keyword evidence="6" id="KW-1185">Reference proteome</keyword>
<comment type="similarity">
    <text evidence="1 3">Belongs to the short-chain dehydrogenases/reductases (SDR) family.</text>
</comment>
<dbReference type="PRINTS" id="PR00081">
    <property type="entry name" value="GDHRDH"/>
</dbReference>